<evidence type="ECO:0000313" key="6">
    <source>
        <dbReference type="Proteomes" id="UP000051379"/>
    </source>
</evidence>
<protein>
    <submittedName>
        <fullName evidence="5">Type i site-specific deoxyribonuclease</fullName>
    </submittedName>
</protein>
<comment type="similarity">
    <text evidence="1">Belongs to the type-I restriction system S methylase family.</text>
</comment>
<proteinExistence type="inferred from homology"/>
<evidence type="ECO:0000256" key="2">
    <source>
        <dbReference type="ARBA" id="ARBA00022747"/>
    </source>
</evidence>
<evidence type="ECO:0000256" key="3">
    <source>
        <dbReference type="ARBA" id="ARBA00023125"/>
    </source>
</evidence>
<feature type="domain" description="Type I restriction modification DNA specificity" evidence="4">
    <location>
        <begin position="12"/>
        <end position="180"/>
    </location>
</feature>
<dbReference type="PANTHER" id="PTHR30408">
    <property type="entry name" value="TYPE-1 RESTRICTION ENZYME ECOKI SPECIFICITY PROTEIN"/>
    <property type="match status" value="1"/>
</dbReference>
<name>A0ABR5P5Z7_9LACO</name>
<evidence type="ECO:0000259" key="4">
    <source>
        <dbReference type="Pfam" id="PF01420"/>
    </source>
</evidence>
<dbReference type="Gene3D" id="1.10.287.1120">
    <property type="entry name" value="Bipartite methylase S protein"/>
    <property type="match status" value="1"/>
</dbReference>
<keyword evidence="2" id="KW-0680">Restriction system</keyword>
<sequence>MVPKVRFKGFTDDWEQLELSKMVDVYDGTHQTPKYQKSGIMFLSVENIKTLKSNKYISKEDFEQDFKVYPQKGDILMTRIGDIGTANMTQINDPVAYYVSLALIKPFKINSNFLTFSISSDSVQRDLWKRTLHVAFPKKINKNEIGKIQISFPNESEQISIGKILILVSECITLQQQQLNLYIKLKKGLLQKLFPKNGEMVPEIRFADFTGDWEQRKSGEIFSSTSKKGYPELPVLSVTQDHGVVKRENLNIDIKYDKTTLKNYKLVSNGDFIISLRSFQGGFELSRTRGIVSPAYTVFEFKNPREHNHEFWKNWFKTFKFIQSLKTITFGIRDGKSISFSEFKSLRNTFPADVKEQEQIGNLLEKIDSVINLQHEQLNKLESLKKYLLQKLFI</sequence>
<organism evidence="5 6">
    <name type="scientific">Companilactobacillus futsaii JCM 17355</name>
    <dbReference type="NCBI Taxonomy" id="1423818"/>
    <lineage>
        <taxon>Bacteria</taxon>
        <taxon>Bacillati</taxon>
        <taxon>Bacillota</taxon>
        <taxon>Bacilli</taxon>
        <taxon>Lactobacillales</taxon>
        <taxon>Lactobacillaceae</taxon>
        <taxon>Companilactobacillus</taxon>
    </lineage>
</organism>
<accession>A0ABR5P5Z7</accession>
<dbReference type="EMBL" id="AZDO01000090">
    <property type="protein sequence ID" value="KRK93065.1"/>
    <property type="molecule type" value="Genomic_DNA"/>
</dbReference>
<dbReference type="PANTHER" id="PTHR30408:SF12">
    <property type="entry name" value="TYPE I RESTRICTION ENZYME MJAVIII SPECIFICITY SUBUNIT"/>
    <property type="match status" value="1"/>
</dbReference>
<keyword evidence="3" id="KW-0238">DNA-binding</keyword>
<dbReference type="Proteomes" id="UP000051379">
    <property type="component" value="Unassembled WGS sequence"/>
</dbReference>
<dbReference type="InterPro" id="IPR000055">
    <property type="entry name" value="Restrct_endonuc_typeI_TRD"/>
</dbReference>
<feature type="domain" description="Type I restriction modification DNA specificity" evidence="4">
    <location>
        <begin position="212"/>
        <end position="382"/>
    </location>
</feature>
<evidence type="ECO:0000256" key="1">
    <source>
        <dbReference type="ARBA" id="ARBA00010923"/>
    </source>
</evidence>
<evidence type="ECO:0000313" key="5">
    <source>
        <dbReference type="EMBL" id="KRK93065.1"/>
    </source>
</evidence>
<dbReference type="Pfam" id="PF01420">
    <property type="entry name" value="Methylase_S"/>
    <property type="match status" value="2"/>
</dbReference>
<dbReference type="Gene3D" id="3.90.220.20">
    <property type="entry name" value="DNA methylase specificity domains"/>
    <property type="match status" value="2"/>
</dbReference>
<comment type="caution">
    <text evidence="5">The sequence shown here is derived from an EMBL/GenBank/DDBJ whole genome shotgun (WGS) entry which is preliminary data.</text>
</comment>
<dbReference type="InterPro" id="IPR052021">
    <property type="entry name" value="Type-I_RS_S_subunit"/>
</dbReference>
<gene>
    <name evidence="5" type="ORF">FC88_GL000535</name>
</gene>
<reference evidence="5 6" key="1">
    <citation type="journal article" date="2015" name="Genome Announc.">
        <title>Expanding the biotechnology potential of lactobacilli through comparative genomics of 213 strains and associated genera.</title>
        <authorList>
            <person name="Sun Z."/>
            <person name="Harris H.M."/>
            <person name="McCann A."/>
            <person name="Guo C."/>
            <person name="Argimon S."/>
            <person name="Zhang W."/>
            <person name="Yang X."/>
            <person name="Jeffery I.B."/>
            <person name="Cooney J.C."/>
            <person name="Kagawa T.F."/>
            <person name="Liu W."/>
            <person name="Song Y."/>
            <person name="Salvetti E."/>
            <person name="Wrobel A."/>
            <person name="Rasinkangas P."/>
            <person name="Parkhill J."/>
            <person name="Rea M.C."/>
            <person name="O'Sullivan O."/>
            <person name="Ritari J."/>
            <person name="Douillard F.P."/>
            <person name="Paul Ross R."/>
            <person name="Yang R."/>
            <person name="Briner A.E."/>
            <person name="Felis G.E."/>
            <person name="de Vos W.M."/>
            <person name="Barrangou R."/>
            <person name="Klaenhammer T.R."/>
            <person name="Caufield P.W."/>
            <person name="Cui Y."/>
            <person name="Zhang H."/>
            <person name="O'Toole P.W."/>
        </authorList>
    </citation>
    <scope>NUCLEOTIDE SEQUENCE [LARGE SCALE GENOMIC DNA]</scope>
    <source>
        <strain evidence="5 6">JCM 17355</strain>
    </source>
</reference>
<dbReference type="SUPFAM" id="SSF116734">
    <property type="entry name" value="DNA methylase specificity domain"/>
    <property type="match status" value="2"/>
</dbReference>
<dbReference type="InterPro" id="IPR044946">
    <property type="entry name" value="Restrct_endonuc_typeI_TRD_sf"/>
</dbReference>
<keyword evidence="6" id="KW-1185">Reference proteome</keyword>